<dbReference type="AlphaFoldDB" id="A0A7J7CHM7"/>
<evidence type="ECO:0000313" key="2">
    <source>
        <dbReference type="Proteomes" id="UP000593562"/>
    </source>
</evidence>
<reference evidence="1 2" key="1">
    <citation type="journal article" date="2020" name="Nat. Commun.">
        <title>Genome of Tripterygium wilfordii and identification of cytochrome P450 involved in triptolide biosynthesis.</title>
        <authorList>
            <person name="Tu L."/>
            <person name="Su P."/>
            <person name="Zhang Z."/>
            <person name="Gao L."/>
            <person name="Wang J."/>
            <person name="Hu T."/>
            <person name="Zhou J."/>
            <person name="Zhang Y."/>
            <person name="Zhao Y."/>
            <person name="Liu Y."/>
            <person name="Song Y."/>
            <person name="Tong Y."/>
            <person name="Lu Y."/>
            <person name="Yang J."/>
            <person name="Xu C."/>
            <person name="Jia M."/>
            <person name="Peters R.J."/>
            <person name="Huang L."/>
            <person name="Gao W."/>
        </authorList>
    </citation>
    <scope>NUCLEOTIDE SEQUENCE [LARGE SCALE GENOMIC DNA]</scope>
    <source>
        <strain evidence="2">cv. XIE 37</strain>
        <tissue evidence="1">Leaf</tissue>
    </source>
</reference>
<comment type="caution">
    <text evidence="1">The sequence shown here is derived from an EMBL/GenBank/DDBJ whole genome shotgun (WGS) entry which is preliminary data.</text>
</comment>
<organism evidence="1 2">
    <name type="scientific">Tripterygium wilfordii</name>
    <name type="common">Thunder God vine</name>
    <dbReference type="NCBI Taxonomy" id="458696"/>
    <lineage>
        <taxon>Eukaryota</taxon>
        <taxon>Viridiplantae</taxon>
        <taxon>Streptophyta</taxon>
        <taxon>Embryophyta</taxon>
        <taxon>Tracheophyta</taxon>
        <taxon>Spermatophyta</taxon>
        <taxon>Magnoliopsida</taxon>
        <taxon>eudicotyledons</taxon>
        <taxon>Gunneridae</taxon>
        <taxon>Pentapetalae</taxon>
        <taxon>rosids</taxon>
        <taxon>fabids</taxon>
        <taxon>Celastrales</taxon>
        <taxon>Celastraceae</taxon>
        <taxon>Tripterygium</taxon>
    </lineage>
</organism>
<proteinExistence type="predicted"/>
<dbReference type="InParanoid" id="A0A7J7CHM7"/>
<dbReference type="Proteomes" id="UP000593562">
    <property type="component" value="Unassembled WGS sequence"/>
</dbReference>
<accession>A0A7J7CHM7</accession>
<dbReference type="EMBL" id="JAAARO010000016">
    <property type="protein sequence ID" value="KAF5733562.1"/>
    <property type="molecule type" value="Genomic_DNA"/>
</dbReference>
<sequence length="127" mass="13868">MEGLIPTFFKAVRKNKTRKQYECLSAGAAHSFNIADFYINGETGAYTSTGTSNDRKIRTAGLKAERINGHHRRSNSVGDFSVGFSPGIDGTKKAAQKQIVRSRSHRIFSCVTAHGLLTKDVVTSATF</sequence>
<evidence type="ECO:0000313" key="1">
    <source>
        <dbReference type="EMBL" id="KAF5733562.1"/>
    </source>
</evidence>
<name>A0A7J7CHM7_TRIWF</name>
<dbReference type="PANTHER" id="PTHR35485">
    <property type="entry name" value="OS01G0888900 PROTEIN"/>
    <property type="match status" value="1"/>
</dbReference>
<dbReference type="FunCoup" id="A0A7J7CHM7">
    <property type="interactions" value="367"/>
</dbReference>
<protein>
    <submittedName>
        <fullName evidence="1">Uncharacterized protein</fullName>
    </submittedName>
</protein>
<dbReference type="PANTHER" id="PTHR35485:SF4">
    <property type="entry name" value="EXPRESSED PROTEIN"/>
    <property type="match status" value="1"/>
</dbReference>
<keyword evidence="2" id="KW-1185">Reference proteome</keyword>
<gene>
    <name evidence="1" type="ORF">HS088_TW16G00002</name>
</gene>